<sequence>MPPMIPHDSPLRQRISPPSPLDVLDETHRRALNRAVGNVLRTEVAELTYAQILDGLPTVKSVTDSYPYLKDHPVYTINHVDICPGFVELARDHRSGFTMHNMDFNTKTLEKFQAASEPREFHLRLIELVVSACHQIGAYLFKLDGGVHKHEFYQEWRNKVLEEKRNGVEARKYYIPSPIAFSHRSYRAFDQYPMGLADVAGYWAESKIFGGVVVFDRGETETECKSMWIHGDLVKGPQTLYPPTEEQFSDLVKFLTSVPNEDSKCPFPIHGTRVNRPRWDAYDAFAHHHIFRDKYERKLPSKSPRRGCVQNTIDWPELEDQRILMLANFATPEGGSYSSEEEVAAAEKGISNITRSSPLWRLAGNSPTPR</sequence>
<proteinExistence type="predicted"/>
<dbReference type="Proteomes" id="UP001187734">
    <property type="component" value="Unassembled WGS sequence"/>
</dbReference>
<protein>
    <submittedName>
        <fullName evidence="2">Uncharacterized protein</fullName>
    </submittedName>
</protein>
<accession>A0AAE8MBH7</accession>
<comment type="caution">
    <text evidence="2">The sequence shown here is derived from an EMBL/GenBank/DDBJ whole genome shotgun (WGS) entry which is preliminary data.</text>
</comment>
<evidence type="ECO:0000313" key="2">
    <source>
        <dbReference type="EMBL" id="SPJ79439.1"/>
    </source>
</evidence>
<feature type="region of interest" description="Disordered" evidence="1">
    <location>
        <begin position="1"/>
        <end position="23"/>
    </location>
</feature>
<gene>
    <name evidence="2" type="ORF">FTOL_07830</name>
</gene>
<name>A0AAE8MBH7_9HYPO</name>
<dbReference type="EMBL" id="ONZP01000269">
    <property type="protein sequence ID" value="SPJ79439.1"/>
    <property type="molecule type" value="Genomic_DNA"/>
</dbReference>
<dbReference type="AlphaFoldDB" id="A0AAE8MBH7"/>
<reference evidence="2" key="1">
    <citation type="submission" date="2018-03" db="EMBL/GenBank/DDBJ databases">
        <authorList>
            <person name="Guldener U."/>
        </authorList>
    </citation>
    <scope>NUCLEOTIDE SEQUENCE</scope>
</reference>
<organism evidence="2 3">
    <name type="scientific">Fusarium torulosum</name>
    <dbReference type="NCBI Taxonomy" id="33205"/>
    <lineage>
        <taxon>Eukaryota</taxon>
        <taxon>Fungi</taxon>
        <taxon>Dikarya</taxon>
        <taxon>Ascomycota</taxon>
        <taxon>Pezizomycotina</taxon>
        <taxon>Sordariomycetes</taxon>
        <taxon>Hypocreomycetidae</taxon>
        <taxon>Hypocreales</taxon>
        <taxon>Nectriaceae</taxon>
        <taxon>Fusarium</taxon>
    </lineage>
</organism>
<evidence type="ECO:0000313" key="3">
    <source>
        <dbReference type="Proteomes" id="UP001187734"/>
    </source>
</evidence>
<keyword evidence="3" id="KW-1185">Reference proteome</keyword>
<evidence type="ECO:0000256" key="1">
    <source>
        <dbReference type="SAM" id="MobiDB-lite"/>
    </source>
</evidence>